<feature type="transmembrane region" description="Helical" evidence="1">
    <location>
        <begin position="244"/>
        <end position="262"/>
    </location>
</feature>
<reference evidence="2" key="2">
    <citation type="submission" date="2020-10" db="EMBL/GenBank/DDBJ databases">
        <authorList>
            <person name="Scholz U."/>
            <person name="Mascher M."/>
            <person name="Fiebig A."/>
        </authorList>
    </citation>
    <scope>NUCLEOTIDE SEQUENCE [LARGE SCALE GENOMIC DNA]</scope>
    <source>
        <strain evidence="2">cv. Morex</strain>
    </source>
</reference>
<evidence type="ECO:0000256" key="1">
    <source>
        <dbReference type="SAM" id="Phobius"/>
    </source>
</evidence>
<dbReference type="AlphaFoldDB" id="A0A8I6XVV9"/>
<organism evidence="2 3">
    <name type="scientific">Hordeum vulgare subsp. vulgare</name>
    <name type="common">Domesticated barley</name>
    <dbReference type="NCBI Taxonomy" id="112509"/>
    <lineage>
        <taxon>Eukaryota</taxon>
        <taxon>Viridiplantae</taxon>
        <taxon>Streptophyta</taxon>
        <taxon>Embryophyta</taxon>
        <taxon>Tracheophyta</taxon>
        <taxon>Spermatophyta</taxon>
        <taxon>Magnoliopsida</taxon>
        <taxon>Liliopsida</taxon>
        <taxon>Poales</taxon>
        <taxon>Poaceae</taxon>
        <taxon>BOP clade</taxon>
        <taxon>Pooideae</taxon>
        <taxon>Triticodae</taxon>
        <taxon>Triticeae</taxon>
        <taxon>Hordeinae</taxon>
        <taxon>Hordeum</taxon>
    </lineage>
</organism>
<dbReference type="Gramene" id="HORVU.MOREX.r3.5HG0531210.1">
    <property type="protein sequence ID" value="HORVU.MOREX.r3.5HG0531210.1"/>
    <property type="gene ID" value="HORVU.MOREX.r3.5HG0531210"/>
</dbReference>
<feature type="transmembrane region" description="Helical" evidence="1">
    <location>
        <begin position="52"/>
        <end position="78"/>
    </location>
</feature>
<sequence>MISDQSTVFVEMADELKKRFGCFAEGMVVTVCPMLVVIAIDKVDLKVYGHHAFSAMLTMAAITLILGICPFIICWFSGPSIRPVLVTAILATLSSCSLLILTCFIAQLVVPEITLIILGVVFGFLVLLRAVLYYHRGNFVECQHDKILNESHEFLTGVTGVLFLGLEGLALEGHDDPMFEKGGPVAIASFILCATGVCMMYLEMTPPIDFTAGHIVRLTVTLDSFMAGGIFTLLMVIMFKLMRVPALLLLLPPLVIILELVYRVHIIHPAAVQMSVPASLELTKVTFTGFLAVSITVIRNTSPSKLTGCFLLFAAAAIVFGLSWRLLSQKNIRQSFTGTVSREYFDASVNLASLGTHVCIVIATVLLLAMAWTARGKPCYEMKPCTA</sequence>
<keyword evidence="1" id="KW-0812">Transmembrane</keyword>
<keyword evidence="3" id="KW-1185">Reference proteome</keyword>
<feature type="transmembrane region" description="Helical" evidence="1">
    <location>
        <begin position="183"/>
        <end position="202"/>
    </location>
</feature>
<keyword evidence="1" id="KW-1133">Transmembrane helix</keyword>
<evidence type="ECO:0000313" key="3">
    <source>
        <dbReference type="Proteomes" id="UP000011116"/>
    </source>
</evidence>
<dbReference type="Proteomes" id="UP000011116">
    <property type="component" value="Chromosome 5H"/>
</dbReference>
<dbReference type="EnsemblPlants" id="HORVU.MOREX.r3.5HG0531210.1">
    <property type="protein sequence ID" value="HORVU.MOREX.r3.5HG0531210.1"/>
    <property type="gene ID" value="HORVU.MOREX.r3.5HG0531210"/>
</dbReference>
<reference evidence="3" key="1">
    <citation type="journal article" date="2012" name="Nature">
        <title>A physical, genetic and functional sequence assembly of the barley genome.</title>
        <authorList>
            <consortium name="The International Barley Genome Sequencing Consortium"/>
            <person name="Mayer K.F."/>
            <person name="Waugh R."/>
            <person name="Brown J.W."/>
            <person name="Schulman A."/>
            <person name="Langridge P."/>
            <person name="Platzer M."/>
            <person name="Fincher G.B."/>
            <person name="Muehlbauer G.J."/>
            <person name="Sato K."/>
            <person name="Close T.J."/>
            <person name="Wise R.P."/>
            <person name="Stein N."/>
        </authorList>
    </citation>
    <scope>NUCLEOTIDE SEQUENCE [LARGE SCALE GENOMIC DNA]</scope>
    <source>
        <strain evidence="3">cv. Morex</strain>
    </source>
</reference>
<protein>
    <submittedName>
        <fullName evidence="2">Uncharacterized protein</fullName>
    </submittedName>
</protein>
<name>A0A8I6XVV9_HORVV</name>
<reference evidence="2" key="3">
    <citation type="submission" date="2022-01" db="UniProtKB">
        <authorList>
            <consortium name="EnsemblPlants"/>
        </authorList>
    </citation>
    <scope>IDENTIFICATION</scope>
    <source>
        <strain evidence="2">subsp. vulgare</strain>
    </source>
</reference>
<feature type="transmembrane region" description="Helical" evidence="1">
    <location>
        <begin position="347"/>
        <end position="373"/>
    </location>
</feature>
<evidence type="ECO:0000313" key="2">
    <source>
        <dbReference type="EnsemblPlants" id="HORVU.MOREX.r3.5HG0531210.1"/>
    </source>
</evidence>
<feature type="transmembrane region" description="Helical" evidence="1">
    <location>
        <begin position="113"/>
        <end position="134"/>
    </location>
</feature>
<accession>A0A8I6XVV9</accession>
<proteinExistence type="predicted"/>
<feature type="transmembrane region" description="Helical" evidence="1">
    <location>
        <begin position="84"/>
        <end position="106"/>
    </location>
</feature>
<keyword evidence="1" id="KW-0472">Membrane</keyword>
<feature type="transmembrane region" description="Helical" evidence="1">
    <location>
        <begin position="20"/>
        <end position="40"/>
    </location>
</feature>
<feature type="transmembrane region" description="Helical" evidence="1">
    <location>
        <begin position="214"/>
        <end position="237"/>
    </location>
</feature>
<feature type="transmembrane region" description="Helical" evidence="1">
    <location>
        <begin position="310"/>
        <end position="327"/>
    </location>
</feature>